<evidence type="ECO:0000313" key="3">
    <source>
        <dbReference type="Proteomes" id="UP000193380"/>
    </source>
</evidence>
<reference evidence="2" key="1">
    <citation type="journal article" date="2014" name="Nat. Commun.">
        <title>The rainbow trout genome provides novel insights into evolution after whole-genome duplication in vertebrates.</title>
        <authorList>
            <person name="Berthelot C."/>
            <person name="Brunet F."/>
            <person name="Chalopin D."/>
            <person name="Juanchich A."/>
            <person name="Bernard M."/>
            <person name="Noel B."/>
            <person name="Bento P."/>
            <person name="Da Silva C."/>
            <person name="Labadie K."/>
            <person name="Alberti A."/>
            <person name="Aury J.M."/>
            <person name="Louis A."/>
            <person name="Dehais P."/>
            <person name="Bardou P."/>
            <person name="Montfort J."/>
            <person name="Klopp C."/>
            <person name="Cabau C."/>
            <person name="Gaspin C."/>
            <person name="Thorgaard G.H."/>
            <person name="Boussaha M."/>
            <person name="Quillet E."/>
            <person name="Guyomard R."/>
            <person name="Galiana D."/>
            <person name="Bobe J."/>
            <person name="Volff J.N."/>
            <person name="Genet C."/>
            <person name="Wincker P."/>
            <person name="Jaillon O."/>
            <person name="Roest Crollius H."/>
            <person name="Guiguen Y."/>
        </authorList>
    </citation>
    <scope>NUCLEOTIDE SEQUENCE [LARGE SCALE GENOMIC DNA]</scope>
</reference>
<organism evidence="2 3">
    <name type="scientific">Oncorhynchus mykiss</name>
    <name type="common">Rainbow trout</name>
    <name type="synonym">Salmo gairdneri</name>
    <dbReference type="NCBI Taxonomy" id="8022"/>
    <lineage>
        <taxon>Eukaryota</taxon>
        <taxon>Metazoa</taxon>
        <taxon>Chordata</taxon>
        <taxon>Craniata</taxon>
        <taxon>Vertebrata</taxon>
        <taxon>Euteleostomi</taxon>
        <taxon>Actinopterygii</taxon>
        <taxon>Neopterygii</taxon>
        <taxon>Teleostei</taxon>
        <taxon>Protacanthopterygii</taxon>
        <taxon>Salmoniformes</taxon>
        <taxon>Salmonidae</taxon>
        <taxon>Salmoninae</taxon>
        <taxon>Oncorhynchus</taxon>
    </lineage>
</organism>
<proteinExistence type="predicted"/>
<evidence type="ECO:0000256" key="1">
    <source>
        <dbReference type="SAM" id="MobiDB-lite"/>
    </source>
</evidence>
<dbReference type="AlphaFoldDB" id="A0A060Z7N9"/>
<feature type="compositionally biased region" description="Basic and acidic residues" evidence="1">
    <location>
        <begin position="1"/>
        <end position="10"/>
    </location>
</feature>
<feature type="region of interest" description="Disordered" evidence="1">
    <location>
        <begin position="1"/>
        <end position="27"/>
    </location>
</feature>
<sequence>MSKREGEGYPRRMKTSQKTDDRDTGANLTSPVMAAFKDHFLWYLNLHSAQSTLPPLLSP</sequence>
<dbReference type="PaxDb" id="8022-A0A060Z7N9"/>
<gene>
    <name evidence="2" type="ORF">GSONMT00017377001</name>
</gene>
<protein>
    <submittedName>
        <fullName evidence="2">Uncharacterized protein</fullName>
    </submittedName>
</protein>
<dbReference type="Proteomes" id="UP000193380">
    <property type="component" value="Unassembled WGS sequence"/>
</dbReference>
<name>A0A060Z7N9_ONCMY</name>
<dbReference type="EMBL" id="FR953365">
    <property type="protein sequence ID" value="CDR00108.1"/>
    <property type="molecule type" value="Genomic_DNA"/>
</dbReference>
<accession>A0A060Z7N9</accession>
<feature type="non-terminal residue" evidence="2">
    <location>
        <position position="59"/>
    </location>
</feature>
<evidence type="ECO:0000313" key="2">
    <source>
        <dbReference type="EMBL" id="CDR00108.1"/>
    </source>
</evidence>
<reference evidence="2" key="2">
    <citation type="submission" date="2014-03" db="EMBL/GenBank/DDBJ databases">
        <authorList>
            <person name="Genoscope - CEA"/>
        </authorList>
    </citation>
    <scope>NUCLEOTIDE SEQUENCE</scope>
</reference>